<dbReference type="GeneID" id="23462026"/>
<sequence>MTMTATPMELEDTPCERATSLVDMPVEILLAIARHLAATSVRDMVVWSQVVGLDLPTQLLGTAMEDALLRLVARTPPTAKAVDLAHRKAVASGAPLCVVQHIARYDRSNDLLHAAVIGGRVDVLQWAWSHACPDRSVWYDGSWSDFRRALKDAMCHDRREVLIWLLERRSQDWYNMCEHYDDVMTFALDKGYADVADTVHRAAHEETKMRPFWKRCFCGHAILDDAVRRGRVGVLVMLEQIGCHLTSTISDRHLAKTVRRGHMDAARWIAARLDTPTISERDMGKAAVRGHVSIVAFVHDTGMGTCTPTVVERAVIGGHTNVLDWAIGRGQAPPARPIVPWYGPHLAYTAAEFGRQDVLAWMARQPDIAPTPTVGVARRAVARGHWSCAVALHDCGVIPLDTWDALGTVLRHATGTNVLDIHSIIKTLAEKGARCTPDVMLAALCHKTCFVLPYLCERFGTSDLQAAVDAASGLDFGHESLAWVAANVRSVCVAQLAHQQRGMLNVTAHTCCQCARCTP</sequence>
<organism evidence="1 2">
    <name type="scientific">Pandoravirus inopinatum</name>
    <dbReference type="NCBI Taxonomy" id="1605721"/>
    <lineage>
        <taxon>Viruses</taxon>
        <taxon>Pandoravirus</taxon>
    </lineage>
</organism>
<proteinExistence type="predicted"/>
<protein>
    <recommendedName>
        <fullName evidence="3">Ankyrin repeat protein</fullName>
    </recommendedName>
</protein>
<dbReference type="Gene3D" id="1.25.40.20">
    <property type="entry name" value="Ankyrin repeat-containing domain"/>
    <property type="match status" value="1"/>
</dbReference>
<name>A0A0B5J0W1_9VIRU</name>
<dbReference type="KEGG" id="vg:23462026"/>
<dbReference type="PANTHER" id="PTHR46586:SF3">
    <property type="entry name" value="ANKYRIN REPEAT-CONTAINING PROTEIN"/>
    <property type="match status" value="1"/>
</dbReference>
<dbReference type="InterPro" id="IPR052050">
    <property type="entry name" value="SecEffector_AnkRepeat"/>
</dbReference>
<dbReference type="PANTHER" id="PTHR46586">
    <property type="entry name" value="ANKYRIN REPEAT-CONTAINING PROTEIN"/>
    <property type="match status" value="1"/>
</dbReference>
<evidence type="ECO:0000313" key="2">
    <source>
        <dbReference type="Proteomes" id="UP000202511"/>
    </source>
</evidence>
<dbReference type="RefSeq" id="YP_009119344.1">
    <property type="nucleotide sequence ID" value="NC_026440.1"/>
</dbReference>
<accession>A0A0B5J0W1</accession>
<dbReference type="EMBL" id="KP136319">
    <property type="protein sequence ID" value="AJF97109.1"/>
    <property type="molecule type" value="Genomic_DNA"/>
</dbReference>
<reference evidence="1 2" key="1">
    <citation type="journal article" date="2015" name="Parasitol. Res.">
        <title>Viruses in close associations with free-living amoebae.</title>
        <authorList>
            <person name="Scheid P."/>
        </authorList>
    </citation>
    <scope>NUCLEOTIDE SEQUENCE [LARGE SCALE GENOMIC DNA]</scope>
    <source>
        <strain evidence="1">KlaHel</strain>
    </source>
</reference>
<evidence type="ECO:0008006" key="3">
    <source>
        <dbReference type="Google" id="ProtNLM"/>
    </source>
</evidence>
<evidence type="ECO:0000313" key="1">
    <source>
        <dbReference type="EMBL" id="AJF97109.1"/>
    </source>
</evidence>
<dbReference type="Proteomes" id="UP000202511">
    <property type="component" value="Segment"/>
</dbReference>
<dbReference type="InterPro" id="IPR036770">
    <property type="entry name" value="Ankyrin_rpt-contain_sf"/>
</dbReference>